<dbReference type="AlphaFoldDB" id="A0A8H6YFB5"/>
<accession>A0A8H6YFB5</accession>
<sequence>MNPYAQGGWSNSYNPNAASNSASGWGTTPSLYGALPYSTPPVVTPELIFTFTPLDGTILNSLVIGPKSRTYFRVSTDSASSGFTVVQNSKLESVALIEWKSHPIVEIADIVSKRSTFQWLALSPDKTHRVMNARGKNFRWTPSEGYIELYSTGVANPERFGRISQSQSGVKLELTTAAVHIGLLEVCVASTVLLMSGRNID</sequence>
<dbReference type="InterPro" id="IPR046528">
    <property type="entry name" value="DUF6593"/>
</dbReference>
<dbReference type="OrthoDB" id="3191568at2759"/>
<gene>
    <name evidence="2" type="ORF">MVEN_00740700</name>
</gene>
<dbReference type="EMBL" id="JACAZI010000005">
    <property type="protein sequence ID" value="KAF7360123.1"/>
    <property type="molecule type" value="Genomic_DNA"/>
</dbReference>
<dbReference type="Pfam" id="PF20236">
    <property type="entry name" value="DUF6593"/>
    <property type="match status" value="1"/>
</dbReference>
<evidence type="ECO:0000313" key="3">
    <source>
        <dbReference type="Proteomes" id="UP000620124"/>
    </source>
</evidence>
<reference evidence="2" key="1">
    <citation type="submission" date="2020-05" db="EMBL/GenBank/DDBJ databases">
        <title>Mycena genomes resolve the evolution of fungal bioluminescence.</title>
        <authorList>
            <person name="Tsai I.J."/>
        </authorList>
    </citation>
    <scope>NUCLEOTIDE SEQUENCE</scope>
    <source>
        <strain evidence="2">CCC161011</strain>
    </source>
</reference>
<feature type="domain" description="DUF6593" evidence="1">
    <location>
        <begin position="59"/>
        <end position="195"/>
    </location>
</feature>
<protein>
    <recommendedName>
        <fullName evidence="1">DUF6593 domain-containing protein</fullName>
    </recommendedName>
</protein>
<dbReference type="Proteomes" id="UP000620124">
    <property type="component" value="Unassembled WGS sequence"/>
</dbReference>
<evidence type="ECO:0000259" key="1">
    <source>
        <dbReference type="Pfam" id="PF20236"/>
    </source>
</evidence>
<proteinExistence type="predicted"/>
<evidence type="ECO:0000313" key="2">
    <source>
        <dbReference type="EMBL" id="KAF7360123.1"/>
    </source>
</evidence>
<comment type="caution">
    <text evidence="2">The sequence shown here is derived from an EMBL/GenBank/DDBJ whole genome shotgun (WGS) entry which is preliminary data.</text>
</comment>
<keyword evidence="3" id="KW-1185">Reference proteome</keyword>
<organism evidence="2 3">
    <name type="scientific">Mycena venus</name>
    <dbReference type="NCBI Taxonomy" id="2733690"/>
    <lineage>
        <taxon>Eukaryota</taxon>
        <taxon>Fungi</taxon>
        <taxon>Dikarya</taxon>
        <taxon>Basidiomycota</taxon>
        <taxon>Agaricomycotina</taxon>
        <taxon>Agaricomycetes</taxon>
        <taxon>Agaricomycetidae</taxon>
        <taxon>Agaricales</taxon>
        <taxon>Marasmiineae</taxon>
        <taxon>Mycenaceae</taxon>
        <taxon>Mycena</taxon>
    </lineage>
</organism>
<name>A0A8H6YFB5_9AGAR</name>